<gene>
    <name evidence="1" type="ORF">FOXG_20015</name>
</gene>
<proteinExistence type="predicted"/>
<reference evidence="1" key="2">
    <citation type="journal article" date="2010" name="Nature">
        <title>Comparative genomics reveals mobile pathogenicity chromosomes in Fusarium.</title>
        <authorList>
            <person name="Ma L.J."/>
            <person name="van der Does H.C."/>
            <person name="Borkovich K.A."/>
            <person name="Coleman J.J."/>
            <person name="Daboussi M.J."/>
            <person name="Di Pietro A."/>
            <person name="Dufresne M."/>
            <person name="Freitag M."/>
            <person name="Grabherr M."/>
            <person name="Henrissat B."/>
            <person name="Houterman P.M."/>
            <person name="Kang S."/>
            <person name="Shim W.B."/>
            <person name="Woloshuk C."/>
            <person name="Xie X."/>
            <person name="Xu J.R."/>
            <person name="Antoniw J."/>
            <person name="Baker S.E."/>
            <person name="Bluhm B.H."/>
            <person name="Breakspear A."/>
            <person name="Brown D.W."/>
            <person name="Butchko R.A."/>
            <person name="Chapman S."/>
            <person name="Coulson R."/>
            <person name="Coutinho P.M."/>
            <person name="Danchin E.G."/>
            <person name="Diener A."/>
            <person name="Gale L.R."/>
            <person name="Gardiner D.M."/>
            <person name="Goff S."/>
            <person name="Hammond-Kosack K.E."/>
            <person name="Hilburn K."/>
            <person name="Hua-Van A."/>
            <person name="Jonkers W."/>
            <person name="Kazan K."/>
            <person name="Kodira C.D."/>
            <person name="Koehrsen M."/>
            <person name="Kumar L."/>
            <person name="Lee Y.H."/>
            <person name="Li L."/>
            <person name="Manners J.M."/>
            <person name="Miranda-Saavedra D."/>
            <person name="Mukherjee M."/>
            <person name="Park G."/>
            <person name="Park J."/>
            <person name="Park S.Y."/>
            <person name="Proctor R.H."/>
            <person name="Regev A."/>
            <person name="Ruiz-Roldan M.C."/>
            <person name="Sain D."/>
            <person name="Sakthikumar S."/>
            <person name="Sykes S."/>
            <person name="Schwartz D.C."/>
            <person name="Turgeon B.G."/>
            <person name="Wapinski I."/>
            <person name="Yoder O."/>
            <person name="Young S."/>
            <person name="Zeng Q."/>
            <person name="Zhou S."/>
            <person name="Galagan J."/>
            <person name="Cuomo C.A."/>
            <person name="Kistler H.C."/>
            <person name="Rep M."/>
        </authorList>
    </citation>
    <scope>NUCLEOTIDE SEQUENCE [LARGE SCALE GENOMIC DNA]</scope>
    <source>
        <strain evidence="1">4287</strain>
    </source>
</reference>
<accession>A0A0J9WP29</accession>
<reference evidence="1" key="1">
    <citation type="submission" date="2007-04" db="EMBL/GenBank/DDBJ databases">
        <authorList>
            <consortium name="The Broad Institute Genome Sequencing Platform"/>
            <person name="Birren B."/>
            <person name="Lander E."/>
            <person name="Galagan J."/>
            <person name="Nusbaum C."/>
            <person name="Devon K."/>
            <person name="Ma L.-J."/>
            <person name="Jaffe D."/>
            <person name="Butler J."/>
            <person name="Alvarez P."/>
            <person name="Gnerre S."/>
            <person name="Grabherr M."/>
            <person name="Kleber M."/>
            <person name="Mauceli E."/>
            <person name="Brockman W."/>
            <person name="MacCallum I.A."/>
            <person name="Young S."/>
            <person name="LaButti K."/>
            <person name="DeCaprio D."/>
            <person name="Crawford M."/>
            <person name="Koehrsen M."/>
            <person name="Engels R."/>
            <person name="Montgomery P."/>
            <person name="Pearson M."/>
            <person name="Howarth C."/>
            <person name="Larson L."/>
            <person name="White J."/>
            <person name="O'Leary S."/>
            <person name="Kodira C."/>
            <person name="Zeng Q."/>
            <person name="Yandava C."/>
            <person name="Alvarado L."/>
            <person name="Kistler C."/>
            <person name="Shim W.-B."/>
            <person name="Kang S."/>
            <person name="Woloshuk C."/>
        </authorList>
    </citation>
    <scope>NUCLEOTIDE SEQUENCE</scope>
    <source>
        <strain evidence="1">4287</strain>
    </source>
</reference>
<name>A0A0J9WP29_FUSO4</name>
<dbReference type="Proteomes" id="UP000009097">
    <property type="component" value="Unassembled WGS sequence"/>
</dbReference>
<dbReference type="AlphaFoldDB" id="A0A0J9WP29"/>
<sequence>MHRLFSPQGYFLFIVQEPDSGIFHRRAGTSISNT</sequence>
<evidence type="ECO:0000313" key="2">
    <source>
        <dbReference type="Proteomes" id="UP000009097"/>
    </source>
</evidence>
<dbReference type="VEuPathDB" id="FungiDB:FOXG_20015"/>
<dbReference type="RefSeq" id="XP_018246357.1">
    <property type="nucleotide sequence ID" value="XM_018400282.1"/>
</dbReference>
<protein>
    <submittedName>
        <fullName evidence="1">Uncharacterized protein</fullName>
    </submittedName>
</protein>
<evidence type="ECO:0000313" key="1">
    <source>
        <dbReference type="EMBL" id="KNB08312.1"/>
    </source>
</evidence>
<organism evidence="1 2">
    <name type="scientific">Fusarium oxysporum f. sp. lycopersici (strain 4287 / CBS 123668 / FGSC 9935 / NRRL 34936)</name>
    <name type="common">Fusarium vascular wilt of tomato</name>
    <dbReference type="NCBI Taxonomy" id="426428"/>
    <lineage>
        <taxon>Eukaryota</taxon>
        <taxon>Fungi</taxon>
        <taxon>Dikarya</taxon>
        <taxon>Ascomycota</taxon>
        <taxon>Pezizomycotina</taxon>
        <taxon>Sordariomycetes</taxon>
        <taxon>Hypocreomycetidae</taxon>
        <taxon>Hypocreales</taxon>
        <taxon>Nectriaceae</taxon>
        <taxon>Fusarium</taxon>
        <taxon>Fusarium oxysporum species complex</taxon>
    </lineage>
</organism>
<dbReference type="EMBL" id="DS231706">
    <property type="protein sequence ID" value="KNB08312.1"/>
    <property type="molecule type" value="Genomic_DNA"/>
</dbReference>
<dbReference type="KEGG" id="fox:FOXG_20015"/>
<dbReference type="GeneID" id="28960721"/>